<comment type="caution">
    <text evidence="1">The sequence shown here is derived from an EMBL/GenBank/DDBJ whole genome shotgun (WGS) entry which is preliminary data.</text>
</comment>
<reference evidence="1 2" key="1">
    <citation type="submission" date="2020-02" db="EMBL/GenBank/DDBJ databases">
        <title>Whole-genome analyses of novel actinobacteria.</title>
        <authorList>
            <person name="Sahin N."/>
        </authorList>
    </citation>
    <scope>NUCLEOTIDE SEQUENCE [LARGE SCALE GENOMIC DNA]</scope>
    <source>
        <strain evidence="1 2">A7024</strain>
    </source>
</reference>
<evidence type="ECO:0000313" key="2">
    <source>
        <dbReference type="Proteomes" id="UP000481583"/>
    </source>
</evidence>
<protein>
    <submittedName>
        <fullName evidence="1">Uncharacterized protein</fullName>
    </submittedName>
</protein>
<dbReference type="Proteomes" id="UP000481583">
    <property type="component" value="Unassembled WGS sequence"/>
</dbReference>
<dbReference type="AlphaFoldDB" id="A0A6G4U199"/>
<dbReference type="RefSeq" id="WP_165238528.1">
    <property type="nucleotide sequence ID" value="NZ_JAAKZV010000072.1"/>
</dbReference>
<proteinExistence type="predicted"/>
<evidence type="ECO:0000313" key="1">
    <source>
        <dbReference type="EMBL" id="NGN65772.1"/>
    </source>
</evidence>
<accession>A0A6G4U199</accession>
<dbReference type="EMBL" id="JAAKZV010000072">
    <property type="protein sequence ID" value="NGN65772.1"/>
    <property type="molecule type" value="Genomic_DNA"/>
</dbReference>
<gene>
    <name evidence="1" type="ORF">G5C51_17935</name>
</gene>
<sequence length="388" mass="40402">MSALPGLVPDPAAVDPAVLGALLARHGWRSRGGAAARGYARWTPPAEGPGGISLLVPADRAYPDCDDLLAEALTALGRSAVPSATDILVALAAPADEVRWERDTPAGAGWPGEELLRAGGRAMLLAAALGARERAGYHGARHRVWAADEVARVVLGPGGGNGCGGARLTAFVPAPEGRAAVAVLVRSLHAVRDAADYARATGGMEAFDAAVELGACAELTGAVVGLVRGTEGARVSVAWAPAVGVPEGFAERPEPVEFTPGDLDVLRRAGQRYKRDEPSYPVRVTGVVVRLRRRSAAGDGDVRLRVIAGAEVAQVRCVLGEDAYRIAGHAHLVGMPVRVSGRLESRGGFRRVTGVSEVVPVEVDEAERDRALKSLHENLDFFEEACGS</sequence>
<name>A0A6G4U199_9ACTN</name>
<keyword evidence="2" id="KW-1185">Reference proteome</keyword>
<organism evidence="1 2">
    <name type="scientific">Streptomyces coryli</name>
    <dbReference type="NCBI Taxonomy" id="1128680"/>
    <lineage>
        <taxon>Bacteria</taxon>
        <taxon>Bacillati</taxon>
        <taxon>Actinomycetota</taxon>
        <taxon>Actinomycetes</taxon>
        <taxon>Kitasatosporales</taxon>
        <taxon>Streptomycetaceae</taxon>
        <taxon>Streptomyces</taxon>
    </lineage>
</organism>